<organism evidence="3 5">
    <name type="scientific">Laribacter hongkongensis</name>
    <dbReference type="NCBI Taxonomy" id="168471"/>
    <lineage>
        <taxon>Bacteria</taxon>
        <taxon>Pseudomonadati</taxon>
        <taxon>Pseudomonadota</taxon>
        <taxon>Betaproteobacteria</taxon>
        <taxon>Neisseriales</taxon>
        <taxon>Aquaspirillaceae</taxon>
        <taxon>Laribacter</taxon>
    </lineage>
</organism>
<comment type="subcellular location">
    <subcellularLocation>
        <location evidence="1">Cell outer membrane</location>
    </subcellularLocation>
</comment>
<name>A0A248LLH4_9NEIS</name>
<dbReference type="RefSeq" id="WP_012697775.1">
    <property type="nucleotide sequence ID" value="NZ_CP022115.1"/>
</dbReference>
<dbReference type="Pfam" id="PF07437">
    <property type="entry name" value="YfaZ"/>
    <property type="match status" value="1"/>
</dbReference>
<dbReference type="OrthoDB" id="6506259at2"/>
<reference evidence="3" key="1">
    <citation type="journal article" date="2017" name="J. Antimicrob. Chemother.">
        <title>Emergence and genomic analysis of MDR Laribacter hongkongensis strain HLGZ1 from Guangzhou, China.</title>
        <authorList>
            <person name="Wu H.K."/>
            <person name="Chen J.H."/>
            <person name="Yang L."/>
            <person name="Li A.R."/>
            <person name="Su D.H."/>
            <person name="Lin Y.P."/>
            <person name="Chen D.Q."/>
        </authorList>
    </citation>
    <scope>NUCLEOTIDE SEQUENCE</scope>
    <source>
        <strain evidence="3">HLGZ1</strain>
    </source>
</reference>
<dbReference type="InterPro" id="IPR011250">
    <property type="entry name" value="OMP/PagP_B-barrel"/>
</dbReference>
<evidence type="ECO:0000256" key="2">
    <source>
        <dbReference type="SAM" id="SignalP"/>
    </source>
</evidence>
<dbReference type="InterPro" id="IPR009998">
    <property type="entry name" value="YfaZ"/>
</dbReference>
<evidence type="ECO:0000313" key="5">
    <source>
        <dbReference type="Proteomes" id="UP000197424"/>
    </source>
</evidence>
<gene>
    <name evidence="4" type="ORF">LH440_02770</name>
    <name evidence="3" type="ORF">LHGZ1_2375</name>
</gene>
<sequence length="178" mass="18340">MQSRLLAVVALAAMPLVSHAGGLGVQVGENYQSLSYASSGAGLGLSADYLHRDSRDDQTLSLGAGFSLPLGPVMLTAGAKLSYLDVAGRNEWAVPVGGRIGMSLGQSFGVYAQGYAASNGMASGNIHQYQDGEIGASFTPFKPLTVSAGYRYSDVELAGGSWKRKLADGPFVGAALSF</sequence>
<dbReference type="Proteomes" id="UP000197424">
    <property type="component" value="Chromosome"/>
</dbReference>
<dbReference type="AlphaFoldDB" id="A0A248LLH4"/>
<evidence type="ECO:0000256" key="1">
    <source>
        <dbReference type="ARBA" id="ARBA00004442"/>
    </source>
</evidence>
<dbReference type="EMBL" id="CP022115">
    <property type="protein sequence ID" value="ASJ25206.1"/>
    <property type="molecule type" value="Genomic_DNA"/>
</dbReference>
<protein>
    <submittedName>
        <fullName evidence="3">Porin</fullName>
    </submittedName>
    <submittedName>
        <fullName evidence="4">YfaZ family protein</fullName>
    </submittedName>
</protein>
<dbReference type="GO" id="GO:0009279">
    <property type="term" value="C:cell outer membrane"/>
    <property type="evidence" value="ECO:0007669"/>
    <property type="project" value="UniProtKB-SubCell"/>
</dbReference>
<accession>A0A248LLH4</accession>
<dbReference type="EMBL" id="JAJAXM010000003">
    <property type="protein sequence ID" value="MCG9024845.1"/>
    <property type="molecule type" value="Genomic_DNA"/>
</dbReference>
<feature type="signal peptide" evidence="2">
    <location>
        <begin position="1"/>
        <end position="20"/>
    </location>
</feature>
<dbReference type="Proteomes" id="UP001200247">
    <property type="component" value="Unassembled WGS sequence"/>
</dbReference>
<reference evidence="3" key="3">
    <citation type="submission" date="2017-06" db="EMBL/GenBank/DDBJ databases">
        <authorList>
            <person name="Kim H.J."/>
            <person name="Triplett B.A."/>
        </authorList>
    </citation>
    <scope>NUCLEOTIDE SEQUENCE</scope>
    <source>
        <strain evidence="3">HLGZ1</strain>
    </source>
</reference>
<evidence type="ECO:0000313" key="6">
    <source>
        <dbReference type="Proteomes" id="UP001200247"/>
    </source>
</evidence>
<dbReference type="OMA" id="DHYVEAR"/>
<keyword evidence="2" id="KW-0732">Signal</keyword>
<dbReference type="GeneID" id="75108415"/>
<dbReference type="SUPFAM" id="SSF56925">
    <property type="entry name" value="OMPA-like"/>
    <property type="match status" value="1"/>
</dbReference>
<feature type="chain" id="PRO_5044379193" evidence="2">
    <location>
        <begin position="21"/>
        <end position="178"/>
    </location>
</feature>
<evidence type="ECO:0000313" key="3">
    <source>
        <dbReference type="EMBL" id="ASJ25206.1"/>
    </source>
</evidence>
<reference evidence="5" key="2">
    <citation type="submission" date="2017-06" db="EMBL/GenBank/DDBJ databases">
        <title>Whole genome sequence of Laribacter hongkongensis LHGZ1.</title>
        <authorList>
            <person name="Chen D."/>
            <person name="Wu H."/>
            <person name="Chen J."/>
        </authorList>
    </citation>
    <scope>NUCLEOTIDE SEQUENCE [LARGE SCALE GENOMIC DNA]</scope>
    <source>
        <strain evidence="5">LHGZ1</strain>
    </source>
</reference>
<proteinExistence type="predicted"/>
<evidence type="ECO:0000313" key="4">
    <source>
        <dbReference type="EMBL" id="MCG9024845.1"/>
    </source>
</evidence>
<reference evidence="4 6" key="4">
    <citation type="submission" date="2021-10" db="EMBL/GenBank/DDBJ databases">
        <title>Whole-genome sequencing analysis of Laribacter hongkongensis: virulence gene profiles, carbohydrate-active enzyme prediction, and antimicrobial resistance characterization.</title>
        <authorList>
            <person name="Yuan P."/>
            <person name="Zhan Y."/>
            <person name="Chen D."/>
        </authorList>
    </citation>
    <scope>NUCLEOTIDE SEQUENCE [LARGE SCALE GENOMIC DNA]</scope>
    <source>
        <strain evidence="4 6">W67</strain>
    </source>
</reference>